<gene>
    <name evidence="2" type="ORF">ND528_09765</name>
</gene>
<evidence type="ECO:0000313" key="2">
    <source>
        <dbReference type="EMBL" id="MCV2221857.1"/>
    </source>
</evidence>
<protein>
    <submittedName>
        <fullName evidence="2">Uncharacterized protein</fullName>
    </submittedName>
</protein>
<organism evidence="2 3">
    <name type="scientific">Pseudomonas mercuritolerans</name>
    <dbReference type="NCBI Taxonomy" id="2951809"/>
    <lineage>
        <taxon>Bacteria</taxon>
        <taxon>Pseudomonadati</taxon>
        <taxon>Pseudomonadota</taxon>
        <taxon>Gammaproteobacteria</taxon>
        <taxon>Pseudomonadales</taxon>
        <taxon>Pseudomonadaceae</taxon>
        <taxon>Pseudomonas</taxon>
    </lineage>
</organism>
<name>A0ABT2XT45_9PSED</name>
<evidence type="ECO:0000256" key="1">
    <source>
        <dbReference type="SAM" id="Phobius"/>
    </source>
</evidence>
<keyword evidence="1" id="KW-0812">Transmembrane</keyword>
<dbReference type="RefSeq" id="WP_263470211.1">
    <property type="nucleotide sequence ID" value="NZ_JAMSHA010000003.1"/>
</dbReference>
<keyword evidence="1" id="KW-0472">Membrane</keyword>
<dbReference type="Proteomes" id="UP001063475">
    <property type="component" value="Unassembled WGS sequence"/>
</dbReference>
<feature type="transmembrane region" description="Helical" evidence="1">
    <location>
        <begin position="176"/>
        <end position="193"/>
    </location>
</feature>
<proteinExistence type="predicted"/>
<dbReference type="EMBL" id="JAMSHA010000003">
    <property type="protein sequence ID" value="MCV2221857.1"/>
    <property type="molecule type" value="Genomic_DNA"/>
</dbReference>
<reference evidence="2" key="1">
    <citation type="submission" date="2022-06" db="EMBL/GenBank/DDBJ databases">
        <title>De novo draft assembly of the Pseudomonas mercurotoleraris sp. nov., isolated from the plants rhizosphere.</title>
        <authorList>
            <person name="Robas M."/>
            <person name="Gonzalez D."/>
            <person name="Fernandez V.M."/>
            <person name="Luna L."/>
            <person name="Provanza A."/>
            <person name="Jimenez P.A."/>
        </authorList>
    </citation>
    <scope>NUCLEOTIDE SEQUENCE</scope>
    <source>
        <strain evidence="2">SAICEUPSM</strain>
    </source>
</reference>
<keyword evidence="1" id="KW-1133">Transmembrane helix</keyword>
<evidence type="ECO:0000313" key="3">
    <source>
        <dbReference type="Proteomes" id="UP001063475"/>
    </source>
</evidence>
<comment type="caution">
    <text evidence="2">The sequence shown here is derived from an EMBL/GenBank/DDBJ whole genome shotgun (WGS) entry which is preliminary data.</text>
</comment>
<keyword evidence="3" id="KW-1185">Reference proteome</keyword>
<feature type="transmembrane region" description="Helical" evidence="1">
    <location>
        <begin position="86"/>
        <end position="104"/>
    </location>
</feature>
<feature type="transmembrane region" description="Helical" evidence="1">
    <location>
        <begin position="205"/>
        <end position="225"/>
    </location>
</feature>
<feature type="transmembrane region" description="Helical" evidence="1">
    <location>
        <begin position="61"/>
        <end position="80"/>
    </location>
</feature>
<accession>A0ABT2XT45</accession>
<sequence>MSRLQMLADSPRIPVHHHVTGKLKEVLVMKFKEWAELTALYKRSRKQPNKLLFTWKNARRLWPMWTAAASTLPLVVLSAFGIKYPILVPISYALLAVWAGGLFFTRLHAIRTVYPTQFAEHAIDQQPWGEQENILCYAFFLQIVKEEGYTSAKLRELSAYSDLTVAPVKPALSQNLGFVSLFGLMIGLSTELIKATKFFLGPKGALVLMPVAGALFIYWLVWDGIQSTPYQRLRIKRYVDLAAYDLEERVQDVRELNPVESSPVLSMSKQTEPTA</sequence>